<evidence type="ECO:0000259" key="8">
    <source>
        <dbReference type="PROSITE" id="PS50237"/>
    </source>
</evidence>
<keyword evidence="10" id="KW-1185">Reference proteome</keyword>
<dbReference type="GO" id="GO:0061630">
    <property type="term" value="F:ubiquitin protein ligase activity"/>
    <property type="evidence" value="ECO:0007669"/>
    <property type="project" value="UniProtKB-EC"/>
</dbReference>
<dbReference type="AlphaFoldDB" id="I0YXA6"/>
<dbReference type="Gene3D" id="3.30.2160.10">
    <property type="entry name" value="Hect, E3 ligase catalytic domain"/>
    <property type="match status" value="1"/>
</dbReference>
<evidence type="ECO:0000256" key="1">
    <source>
        <dbReference type="ARBA" id="ARBA00000885"/>
    </source>
</evidence>
<dbReference type="Proteomes" id="UP000007264">
    <property type="component" value="Unassembled WGS sequence"/>
</dbReference>
<dbReference type="InterPro" id="IPR044611">
    <property type="entry name" value="E3A/B/C-like"/>
</dbReference>
<dbReference type="InterPro" id="IPR000569">
    <property type="entry name" value="HECT_dom"/>
</dbReference>
<dbReference type="PANTHER" id="PTHR45700:SF2">
    <property type="entry name" value="UBIQUITIN-PROTEIN LIGASE E3C"/>
    <property type="match status" value="1"/>
</dbReference>
<comment type="catalytic activity">
    <reaction evidence="1">
        <text>S-ubiquitinyl-[E2 ubiquitin-conjugating enzyme]-L-cysteine + [acceptor protein]-L-lysine = [E2 ubiquitin-conjugating enzyme]-L-cysteine + N(6)-ubiquitinyl-[acceptor protein]-L-lysine.</text>
        <dbReference type="EC" id="2.3.2.26"/>
    </reaction>
</comment>
<dbReference type="STRING" id="574566.I0YXA6"/>
<protein>
    <recommendedName>
        <fullName evidence="2">HECT-type E3 ubiquitin transferase</fullName>
        <ecNumber evidence="2">2.3.2.26</ecNumber>
    </recommendedName>
</protein>
<feature type="active site" description="Glycyl thioester intermediate" evidence="7">
    <location>
        <position position="397"/>
    </location>
</feature>
<name>I0YXA6_COCSC</name>
<evidence type="ECO:0000256" key="7">
    <source>
        <dbReference type="PROSITE-ProRule" id="PRU00104"/>
    </source>
</evidence>
<evidence type="ECO:0000313" key="10">
    <source>
        <dbReference type="Proteomes" id="UP000007264"/>
    </source>
</evidence>
<organism evidence="9 10">
    <name type="scientific">Coccomyxa subellipsoidea (strain C-169)</name>
    <name type="common">Green microalga</name>
    <dbReference type="NCBI Taxonomy" id="574566"/>
    <lineage>
        <taxon>Eukaryota</taxon>
        <taxon>Viridiplantae</taxon>
        <taxon>Chlorophyta</taxon>
        <taxon>core chlorophytes</taxon>
        <taxon>Trebouxiophyceae</taxon>
        <taxon>Trebouxiophyceae incertae sedis</taxon>
        <taxon>Coccomyxaceae</taxon>
        <taxon>Coccomyxa</taxon>
        <taxon>Coccomyxa subellipsoidea</taxon>
    </lineage>
</organism>
<reference evidence="9 10" key="1">
    <citation type="journal article" date="2012" name="Genome Biol.">
        <title>The genome of the polar eukaryotic microalga coccomyxa subellipsoidea reveals traits of cold adaptation.</title>
        <authorList>
            <person name="Blanc G."/>
            <person name="Agarkova I."/>
            <person name="Grimwood J."/>
            <person name="Kuo A."/>
            <person name="Brueggeman A."/>
            <person name="Dunigan D."/>
            <person name="Gurnon J."/>
            <person name="Ladunga I."/>
            <person name="Lindquist E."/>
            <person name="Lucas S."/>
            <person name="Pangilinan J."/>
            <person name="Proschold T."/>
            <person name="Salamov A."/>
            <person name="Schmutz J."/>
            <person name="Weeks D."/>
            <person name="Yamada T."/>
            <person name="Claverie J.M."/>
            <person name="Grigoriev I."/>
            <person name="Van Etten J."/>
            <person name="Lomsadze A."/>
            <person name="Borodovsky M."/>
        </authorList>
    </citation>
    <scope>NUCLEOTIDE SEQUENCE [LARGE SCALE GENOMIC DNA]</scope>
    <source>
        <strain evidence="9 10">C-169</strain>
    </source>
</reference>
<dbReference type="Gene3D" id="3.90.1750.10">
    <property type="entry name" value="Hect, E3 ligase catalytic domains"/>
    <property type="match status" value="1"/>
</dbReference>
<evidence type="ECO:0000256" key="5">
    <source>
        <dbReference type="ARBA" id="ARBA00057703"/>
    </source>
</evidence>
<dbReference type="InterPro" id="IPR035983">
    <property type="entry name" value="Hect_E3_ubiquitin_ligase"/>
</dbReference>
<evidence type="ECO:0000256" key="2">
    <source>
        <dbReference type="ARBA" id="ARBA00012485"/>
    </source>
</evidence>
<feature type="non-terminal residue" evidence="9">
    <location>
        <position position="1"/>
    </location>
</feature>
<feature type="domain" description="HECT" evidence="8">
    <location>
        <begin position="75"/>
        <end position="429"/>
    </location>
</feature>
<dbReference type="GO" id="GO:0006511">
    <property type="term" value="P:ubiquitin-dependent protein catabolic process"/>
    <property type="evidence" value="ECO:0007669"/>
    <property type="project" value="TreeGrafter"/>
</dbReference>
<dbReference type="eggNOG" id="KOG4427">
    <property type="taxonomic scope" value="Eukaryota"/>
</dbReference>
<dbReference type="GeneID" id="17041013"/>
<dbReference type="OrthoDB" id="8068875at2759"/>
<dbReference type="FunFam" id="3.30.2160.10:FF:000002">
    <property type="entry name" value="Putative Ubiquitin-protein ligase E3C"/>
    <property type="match status" value="1"/>
</dbReference>
<evidence type="ECO:0000313" key="9">
    <source>
        <dbReference type="EMBL" id="EIE23025.1"/>
    </source>
</evidence>
<evidence type="ECO:0000256" key="6">
    <source>
        <dbReference type="ARBA" id="ARBA00061247"/>
    </source>
</evidence>
<evidence type="ECO:0000256" key="3">
    <source>
        <dbReference type="ARBA" id="ARBA00022679"/>
    </source>
</evidence>
<keyword evidence="3" id="KW-0808">Transferase</keyword>
<dbReference type="EMBL" id="AGSI01000008">
    <property type="protein sequence ID" value="EIE23025.1"/>
    <property type="molecule type" value="Genomic_DNA"/>
</dbReference>
<dbReference type="PANTHER" id="PTHR45700">
    <property type="entry name" value="UBIQUITIN-PROTEIN LIGASE E3C"/>
    <property type="match status" value="1"/>
</dbReference>
<proteinExistence type="inferred from homology"/>
<keyword evidence="4 7" id="KW-0833">Ubl conjugation pathway</keyword>
<dbReference type="CDD" id="cd00078">
    <property type="entry name" value="HECTc"/>
    <property type="match status" value="1"/>
</dbReference>
<gene>
    <name evidence="9" type="ORF">COCSUDRAFT_15978</name>
</gene>
<dbReference type="PROSITE" id="PS50237">
    <property type="entry name" value="HECT"/>
    <property type="match status" value="1"/>
</dbReference>
<dbReference type="SUPFAM" id="SSF56204">
    <property type="entry name" value="Hect, E3 ligase catalytic domain"/>
    <property type="match status" value="1"/>
</dbReference>
<dbReference type="RefSeq" id="XP_005647569.1">
    <property type="nucleotide sequence ID" value="XM_005647512.1"/>
</dbReference>
<evidence type="ECO:0000256" key="4">
    <source>
        <dbReference type="ARBA" id="ARBA00022786"/>
    </source>
</evidence>
<dbReference type="SMART" id="SM00119">
    <property type="entry name" value="HECTc"/>
    <property type="match status" value="1"/>
</dbReference>
<dbReference type="Pfam" id="PF00632">
    <property type="entry name" value="HECT"/>
    <property type="match status" value="1"/>
</dbReference>
<sequence>GRSAALAALLTEAPQCVPFTQRVLIFRSLVAADKERGNWEAAPASGGPRPLEITVRRSAILDDGYAALRNVGGSIKGRLSVSFVNVHGEMEAGLDHGGLVKEFLEEVVKAGFDVNRGLFTSTAEGGLAFPQPAAAHIASAPALLHFLGLVFGKALYEGILLDTPLAPFFVARLQGRRPMFDELAALDPELHRNLLHLKRYEGEAEDLGLSFAAEEEAFGRRSVQELVPGGADVAVTNANKLLYIHLVADWHLNGRLGAAAAAFAAGLAQACCLCFFILSVIAPGWLRLFNPAEVNQLLSGGEGGGLDVGDMRAHATYSGGYGPDSPTVKLFWKARPYFAIILRSALMKFATSVSRAPLGGFKHLNPPLTLHRVPCDASPLALLGGADVDRLPTASTCYNMLKLPNYRRASTLRKKLLYAISANAGFDLS</sequence>
<accession>I0YXA6</accession>
<dbReference type="EC" id="2.3.2.26" evidence="2"/>
<dbReference type="KEGG" id="csl:COCSUDRAFT_15978"/>
<comment type="caution">
    <text evidence="9">The sequence shown here is derived from an EMBL/GenBank/DDBJ whole genome shotgun (WGS) entry which is preliminary data.</text>
</comment>
<comment type="similarity">
    <text evidence="6">Belongs to the UPL family.</text>
</comment>
<dbReference type="Gene3D" id="3.30.2410.10">
    <property type="entry name" value="Hect, E3 ligase catalytic domain"/>
    <property type="match status" value="1"/>
</dbReference>
<comment type="function">
    <text evidence="5">Probable E3 ubiquitin-protein ligase which mediates ubiquitination and subsequent proteasomal degradation of target proteins.</text>
</comment>
<dbReference type="GO" id="GO:0000209">
    <property type="term" value="P:protein polyubiquitination"/>
    <property type="evidence" value="ECO:0007669"/>
    <property type="project" value="InterPro"/>
</dbReference>